<evidence type="ECO:0000256" key="3">
    <source>
        <dbReference type="ARBA" id="ARBA00022989"/>
    </source>
</evidence>
<evidence type="ECO:0000256" key="4">
    <source>
        <dbReference type="ARBA" id="ARBA00023136"/>
    </source>
</evidence>
<evidence type="ECO:0000256" key="2">
    <source>
        <dbReference type="ARBA" id="ARBA00022692"/>
    </source>
</evidence>
<evidence type="ECO:0000313" key="6">
    <source>
        <dbReference type="Proteomes" id="UP000242519"/>
    </source>
</evidence>
<comment type="caution">
    <text evidence="5">The sequence shown here is derived from an EMBL/GenBank/DDBJ whole genome shotgun (WGS) entry which is preliminary data.</text>
</comment>
<dbReference type="PANTHER" id="PTHR30249:SF0">
    <property type="entry name" value="PLASTIDAL GLYCOLATE_GLYCERATE TRANSLOCATOR 1, CHLOROPLASTIC"/>
    <property type="match status" value="1"/>
</dbReference>
<accession>A0A218ZHA0</accession>
<proteinExistence type="predicted"/>
<sequence>MPAQQTLAVIAYFVALGLPSRWKQFLHLMLVSPALTVQGVYMLGAIRGNNLTVSLHSYRTGASCLDLWHSKPNLKVPGAGDILGFYSGSHEWDFWGSVGSHVLNWMRIPEGKFNPTTNSRTNYVIQQPMSDY</sequence>
<dbReference type="GO" id="GO:0016020">
    <property type="term" value="C:membrane"/>
    <property type="evidence" value="ECO:0007669"/>
    <property type="project" value="UniProtKB-SubCell"/>
</dbReference>
<evidence type="ECO:0000313" key="5">
    <source>
        <dbReference type="EMBL" id="OWP07461.1"/>
    </source>
</evidence>
<dbReference type="InterPro" id="IPR007300">
    <property type="entry name" value="CidB/LrgB"/>
</dbReference>
<reference evidence="5 6" key="1">
    <citation type="submission" date="2017-04" db="EMBL/GenBank/DDBJ databases">
        <title>Draft genome sequence of Marssonina coronaria NL1: causal agent of apple blotch.</title>
        <authorList>
            <person name="Cheng Q."/>
        </authorList>
    </citation>
    <scope>NUCLEOTIDE SEQUENCE [LARGE SCALE GENOMIC DNA]</scope>
    <source>
        <strain evidence="5 6">NL1</strain>
    </source>
</reference>
<gene>
    <name evidence="5" type="ORF">B2J93_4990</name>
</gene>
<keyword evidence="4" id="KW-0472">Membrane</keyword>
<name>A0A218ZHA0_9HELO</name>
<organism evidence="5 6">
    <name type="scientific">Diplocarpon coronariae</name>
    <dbReference type="NCBI Taxonomy" id="2795749"/>
    <lineage>
        <taxon>Eukaryota</taxon>
        <taxon>Fungi</taxon>
        <taxon>Dikarya</taxon>
        <taxon>Ascomycota</taxon>
        <taxon>Pezizomycotina</taxon>
        <taxon>Leotiomycetes</taxon>
        <taxon>Helotiales</taxon>
        <taxon>Drepanopezizaceae</taxon>
        <taxon>Diplocarpon</taxon>
    </lineage>
</organism>
<dbReference type="EMBL" id="MZNU01000004">
    <property type="protein sequence ID" value="OWP07461.1"/>
    <property type="molecule type" value="Genomic_DNA"/>
</dbReference>
<protein>
    <submittedName>
        <fullName evidence="5">Uncharacterized protein</fullName>
    </submittedName>
</protein>
<comment type="subcellular location">
    <subcellularLocation>
        <location evidence="1">Membrane</location>
        <topology evidence="1">Multi-pass membrane protein</topology>
    </subcellularLocation>
</comment>
<dbReference type="PANTHER" id="PTHR30249">
    <property type="entry name" value="PUTATIVE SEROTONIN TRANSPORTER"/>
    <property type="match status" value="1"/>
</dbReference>
<keyword evidence="3" id="KW-1133">Transmembrane helix</keyword>
<dbReference type="InParanoid" id="A0A218ZHA0"/>
<dbReference type="Proteomes" id="UP000242519">
    <property type="component" value="Unassembled WGS sequence"/>
</dbReference>
<keyword evidence="6" id="KW-1185">Reference proteome</keyword>
<keyword evidence="2" id="KW-0812">Transmembrane</keyword>
<dbReference type="OrthoDB" id="2502820at2759"/>
<dbReference type="AlphaFoldDB" id="A0A218ZHA0"/>
<evidence type="ECO:0000256" key="1">
    <source>
        <dbReference type="ARBA" id="ARBA00004141"/>
    </source>
</evidence>